<dbReference type="Proteomes" id="UP000214646">
    <property type="component" value="Unassembled WGS sequence"/>
</dbReference>
<dbReference type="EMBL" id="NIDE01000003">
    <property type="protein sequence ID" value="OWK44373.1"/>
    <property type="molecule type" value="Genomic_DNA"/>
</dbReference>
<comment type="caution">
    <text evidence="1">The sequence shown here is derived from an EMBL/GenBank/DDBJ whole genome shotgun (WGS) entry which is preliminary data.</text>
</comment>
<evidence type="ECO:0000313" key="2">
    <source>
        <dbReference type="Proteomes" id="UP000214646"/>
    </source>
</evidence>
<gene>
    <name evidence="1" type="ORF">FRUB_02305</name>
</gene>
<accession>A0A225DTJ9</accession>
<keyword evidence="2" id="KW-1185">Reference proteome</keyword>
<reference evidence="2" key="1">
    <citation type="submission" date="2017-06" db="EMBL/GenBank/DDBJ databases">
        <title>Genome analysis of Fimbriiglobus ruber SP5, the first member of the order Planctomycetales with confirmed chitinolytic capability.</title>
        <authorList>
            <person name="Ravin N.V."/>
            <person name="Rakitin A.L."/>
            <person name="Ivanova A.A."/>
            <person name="Beletsky A.V."/>
            <person name="Kulichevskaya I.S."/>
            <person name="Mardanov A.V."/>
            <person name="Dedysh S.N."/>
        </authorList>
    </citation>
    <scope>NUCLEOTIDE SEQUENCE [LARGE SCALE GENOMIC DNA]</scope>
    <source>
        <strain evidence="2">SP5</strain>
    </source>
</reference>
<name>A0A225DTJ9_9BACT</name>
<proteinExistence type="predicted"/>
<evidence type="ECO:0000313" key="1">
    <source>
        <dbReference type="EMBL" id="OWK44373.1"/>
    </source>
</evidence>
<sequence>MRSPQHPTPDTSKPIPAAINQICLNDIVRFSTGPRECRP</sequence>
<organism evidence="1 2">
    <name type="scientific">Fimbriiglobus ruber</name>
    <dbReference type="NCBI Taxonomy" id="1908690"/>
    <lineage>
        <taxon>Bacteria</taxon>
        <taxon>Pseudomonadati</taxon>
        <taxon>Planctomycetota</taxon>
        <taxon>Planctomycetia</taxon>
        <taxon>Gemmatales</taxon>
        <taxon>Gemmataceae</taxon>
        <taxon>Fimbriiglobus</taxon>
    </lineage>
</organism>
<protein>
    <submittedName>
        <fullName evidence="1">Uncharacterized protein</fullName>
    </submittedName>
</protein>
<dbReference type="AlphaFoldDB" id="A0A225DTJ9"/>